<proteinExistence type="predicted"/>
<name>A0A679KEX2_9CAUD</name>
<dbReference type="Proteomes" id="UP000464956">
    <property type="component" value="Chromosome"/>
</dbReference>
<reference evidence="1" key="1">
    <citation type="submission" date="2019-12" db="EMBL/GenBank/DDBJ databases">
        <authorList>
            <person name="Ansaldi M."/>
            <person name="Clavijo F."/>
        </authorList>
    </citation>
    <scope>NUCLEOTIDE SEQUENCE [LARGE SCALE GENOMIC DNA]</scope>
</reference>
<accession>A0A679KEX2</accession>
<evidence type="ECO:0000313" key="1">
    <source>
        <dbReference type="EMBL" id="CAA2409932.1"/>
    </source>
</evidence>
<dbReference type="KEGG" id="vg:62676439"/>
<dbReference type="RefSeq" id="YP_009997076.1">
    <property type="nucleotide sequence ID" value="NC_052967.1"/>
</dbReference>
<keyword evidence="2" id="KW-1185">Reference proteome</keyword>
<dbReference type="GeneID" id="62676439"/>
<protein>
    <submittedName>
        <fullName evidence="1">Uncharacterized protein</fullName>
    </submittedName>
</protein>
<dbReference type="EMBL" id="LR743532">
    <property type="protein sequence ID" value="CAA2409932.1"/>
    <property type="molecule type" value="Genomic_DNA"/>
</dbReference>
<sequence>MSLRVSEDHRRILRGKLEEMRAHSPEPEKVTEADAARAIIEEAAARKVTQ</sequence>
<organism evidence="1 2">
    <name type="scientific">Xanthomonas phage Bosa</name>
    <dbReference type="NCBI Taxonomy" id="2674976"/>
    <lineage>
        <taxon>Viruses</taxon>
        <taxon>Duplodnaviria</taxon>
        <taxon>Heunggongvirae</taxon>
        <taxon>Uroviricota</taxon>
        <taxon>Caudoviricetes</taxon>
        <taxon>Mesyanzhinovviridae</taxon>
        <taxon>Bradleyvirinae</taxon>
        <taxon>Bosavirus</taxon>
        <taxon>Bosavirus bosa</taxon>
    </lineage>
</organism>
<evidence type="ECO:0000313" key="2">
    <source>
        <dbReference type="Proteomes" id="UP000464956"/>
    </source>
</evidence>